<evidence type="ECO:0000313" key="2">
    <source>
        <dbReference type="EMBL" id="GAA1546852.1"/>
    </source>
</evidence>
<dbReference type="PRINTS" id="PR00598">
    <property type="entry name" value="HTHMARR"/>
</dbReference>
<keyword evidence="3" id="KW-1185">Reference proteome</keyword>
<name>A0ABP4MLM1_9ACTN</name>
<dbReference type="SUPFAM" id="SSF46785">
    <property type="entry name" value="Winged helix' DNA-binding domain"/>
    <property type="match status" value="1"/>
</dbReference>
<comment type="caution">
    <text evidence="2">The sequence shown here is derived from an EMBL/GenBank/DDBJ whole genome shotgun (WGS) entry which is preliminary data.</text>
</comment>
<dbReference type="Proteomes" id="UP001501470">
    <property type="component" value="Unassembled WGS sequence"/>
</dbReference>
<dbReference type="Gene3D" id="1.10.10.10">
    <property type="entry name" value="Winged helix-like DNA-binding domain superfamily/Winged helix DNA-binding domain"/>
    <property type="match status" value="1"/>
</dbReference>
<dbReference type="PANTHER" id="PTHR33164:SF106">
    <property type="entry name" value="TRANSCRIPTIONAL REGULATORY PROTEIN"/>
    <property type="match status" value="1"/>
</dbReference>
<gene>
    <name evidence="2" type="ORF">GCM10009827_078820</name>
</gene>
<dbReference type="InterPro" id="IPR036390">
    <property type="entry name" value="WH_DNA-bd_sf"/>
</dbReference>
<dbReference type="Pfam" id="PF01047">
    <property type="entry name" value="MarR"/>
    <property type="match status" value="1"/>
</dbReference>
<organism evidence="2 3">
    <name type="scientific">Dactylosporangium maewongense</name>
    <dbReference type="NCBI Taxonomy" id="634393"/>
    <lineage>
        <taxon>Bacteria</taxon>
        <taxon>Bacillati</taxon>
        <taxon>Actinomycetota</taxon>
        <taxon>Actinomycetes</taxon>
        <taxon>Micromonosporales</taxon>
        <taxon>Micromonosporaceae</taxon>
        <taxon>Dactylosporangium</taxon>
    </lineage>
</organism>
<evidence type="ECO:0000259" key="1">
    <source>
        <dbReference type="PROSITE" id="PS50995"/>
    </source>
</evidence>
<sequence>MGDASGELIDLLRKFNLEADRFLEVFTRRHGLHRTDMNAVAYIWRATEEQQPLTPGELARTLRLSPAATTALLDRLEKAGHVERRHDMEDRRRVHLVMQPPAKALAQEFFAPLGQHIREALAEFDEHDLEATKRVIEAVRGATAKATNQTT</sequence>
<proteinExistence type="predicted"/>
<dbReference type="InterPro" id="IPR036388">
    <property type="entry name" value="WH-like_DNA-bd_sf"/>
</dbReference>
<dbReference type="SMART" id="SM00347">
    <property type="entry name" value="HTH_MARR"/>
    <property type="match status" value="1"/>
</dbReference>
<protein>
    <recommendedName>
        <fullName evidence="1">HTH marR-type domain-containing protein</fullName>
    </recommendedName>
</protein>
<feature type="domain" description="HTH marR-type" evidence="1">
    <location>
        <begin position="5"/>
        <end position="141"/>
    </location>
</feature>
<evidence type="ECO:0000313" key="3">
    <source>
        <dbReference type="Proteomes" id="UP001501470"/>
    </source>
</evidence>
<reference evidence="3" key="1">
    <citation type="journal article" date="2019" name="Int. J. Syst. Evol. Microbiol.">
        <title>The Global Catalogue of Microorganisms (GCM) 10K type strain sequencing project: providing services to taxonomists for standard genome sequencing and annotation.</title>
        <authorList>
            <consortium name="The Broad Institute Genomics Platform"/>
            <consortium name="The Broad Institute Genome Sequencing Center for Infectious Disease"/>
            <person name="Wu L."/>
            <person name="Ma J."/>
        </authorList>
    </citation>
    <scope>NUCLEOTIDE SEQUENCE [LARGE SCALE GENOMIC DNA]</scope>
    <source>
        <strain evidence="3">JCM 15933</strain>
    </source>
</reference>
<dbReference type="InterPro" id="IPR039422">
    <property type="entry name" value="MarR/SlyA-like"/>
</dbReference>
<dbReference type="PANTHER" id="PTHR33164">
    <property type="entry name" value="TRANSCRIPTIONAL REGULATOR, MARR FAMILY"/>
    <property type="match status" value="1"/>
</dbReference>
<accession>A0ABP4MLM1</accession>
<dbReference type="EMBL" id="BAAAQD010000019">
    <property type="protein sequence ID" value="GAA1546852.1"/>
    <property type="molecule type" value="Genomic_DNA"/>
</dbReference>
<dbReference type="PROSITE" id="PS50995">
    <property type="entry name" value="HTH_MARR_2"/>
    <property type="match status" value="1"/>
</dbReference>
<dbReference type="RefSeq" id="WP_344508371.1">
    <property type="nucleotide sequence ID" value="NZ_BAAAQD010000019.1"/>
</dbReference>
<dbReference type="InterPro" id="IPR000835">
    <property type="entry name" value="HTH_MarR-typ"/>
</dbReference>